<proteinExistence type="predicted"/>
<dbReference type="GeneID" id="14916892"/>
<dbReference type="SMART" id="SM00554">
    <property type="entry name" value="FAS1"/>
    <property type="match status" value="3"/>
</dbReference>
<dbReference type="RefSeq" id="XP_004338188.1">
    <property type="nucleotide sequence ID" value="XM_004338140.1"/>
</dbReference>
<dbReference type="GO" id="GO:0016236">
    <property type="term" value="P:macroautophagy"/>
    <property type="evidence" value="ECO:0007669"/>
    <property type="project" value="TreeGrafter"/>
</dbReference>
<protein>
    <submittedName>
        <fullName evidence="3">Fasciclin domain containing protein</fullName>
    </submittedName>
</protein>
<dbReference type="Proteomes" id="UP000011083">
    <property type="component" value="Unassembled WGS sequence"/>
</dbReference>
<dbReference type="InterPro" id="IPR050904">
    <property type="entry name" value="Adhesion/Biosynth-related"/>
</dbReference>
<evidence type="ECO:0000256" key="1">
    <source>
        <dbReference type="SAM" id="Phobius"/>
    </source>
</evidence>
<evidence type="ECO:0000313" key="4">
    <source>
        <dbReference type="Proteomes" id="UP000011083"/>
    </source>
</evidence>
<dbReference type="PANTHER" id="PTHR10900">
    <property type="entry name" value="PERIOSTIN-RELATED"/>
    <property type="match status" value="1"/>
</dbReference>
<sequence length="509" mass="53300">MPLLLKYSVATLLGTILEVLRNQTRFSDLASSVDASALVRARLGNGSVDSTVFGPVDHKAPFNLTEPLLTYHLVDGRSPQAVELEQPAPAAQVSINGVRVQQADIAASNGAIHALESVLPLPGSLAKALDAFPTLKSLVAAANLTLPAASSTVFAPTEAAFASLKRQNPALLGYLTSAANGSQADLASLAWVPNRPADPLVADPLPDPLIMGRSAFLGGSMFGPTVLKYHVLGEVLYAQDIALGSQQANTLADQSVTITKAVVNNSVEVTLNSSSTSARVEAVNTLASDGVLHSINSVLVPNGFVFSLRKILVGLNDTTLLRLLDQANLTSCLTGITICSLAPAALAFSVNWRDPTEDCGYTIFAPSQEAWEKADESDYGRTTARLASVLKSHIYPAPLPALSQNMTLTMLSNKTVHIVNNTLTLEGDARLGSAHLLGSVTAGSNGYAYAIDQVLGVALASDDSLSKATIGWIIVGGMGGILLLAAVVVAVVWYVKRRRAEYEVINGSV</sequence>
<dbReference type="Gene3D" id="2.30.180.10">
    <property type="entry name" value="FAS1 domain"/>
    <property type="match status" value="3"/>
</dbReference>
<name>L8GT58_ACACF</name>
<dbReference type="PANTHER" id="PTHR10900:SF77">
    <property type="entry name" value="FI19380P1"/>
    <property type="match status" value="1"/>
</dbReference>
<dbReference type="InterPro" id="IPR036378">
    <property type="entry name" value="FAS1_dom_sf"/>
</dbReference>
<keyword evidence="1" id="KW-1133">Transmembrane helix</keyword>
<feature type="domain" description="FAS1" evidence="2">
    <location>
        <begin position="99"/>
        <end position="299"/>
    </location>
</feature>
<accession>L8GT58</accession>
<organism evidence="3 4">
    <name type="scientific">Acanthamoeba castellanii (strain ATCC 30010 / Neff)</name>
    <dbReference type="NCBI Taxonomy" id="1257118"/>
    <lineage>
        <taxon>Eukaryota</taxon>
        <taxon>Amoebozoa</taxon>
        <taxon>Discosea</taxon>
        <taxon>Longamoebia</taxon>
        <taxon>Centramoebida</taxon>
        <taxon>Acanthamoebidae</taxon>
        <taxon>Acanthamoeba</taxon>
    </lineage>
</organism>
<gene>
    <name evidence="3" type="ORF">ACA1_178240</name>
</gene>
<keyword evidence="4" id="KW-1185">Reference proteome</keyword>
<evidence type="ECO:0000259" key="2">
    <source>
        <dbReference type="PROSITE" id="PS50213"/>
    </source>
</evidence>
<feature type="transmembrane region" description="Helical" evidence="1">
    <location>
        <begin position="470"/>
        <end position="495"/>
    </location>
</feature>
<dbReference type="AlphaFoldDB" id="L8GT58"/>
<dbReference type="EMBL" id="KB008006">
    <property type="protein sequence ID" value="ELR16175.1"/>
    <property type="molecule type" value="Genomic_DNA"/>
</dbReference>
<dbReference type="PROSITE" id="PS50213">
    <property type="entry name" value="FAS1"/>
    <property type="match status" value="2"/>
</dbReference>
<dbReference type="GO" id="GO:0005615">
    <property type="term" value="C:extracellular space"/>
    <property type="evidence" value="ECO:0007669"/>
    <property type="project" value="TreeGrafter"/>
</dbReference>
<evidence type="ECO:0000313" key="3">
    <source>
        <dbReference type="EMBL" id="ELR16175.1"/>
    </source>
</evidence>
<dbReference type="KEGG" id="acan:ACA1_178240"/>
<dbReference type="OrthoDB" id="286301at2759"/>
<dbReference type="InterPro" id="IPR000782">
    <property type="entry name" value="FAS1_domain"/>
</dbReference>
<dbReference type="VEuPathDB" id="AmoebaDB:ACA1_178240"/>
<feature type="domain" description="FAS1" evidence="2">
    <location>
        <begin position="317"/>
        <end position="455"/>
    </location>
</feature>
<dbReference type="SUPFAM" id="SSF82153">
    <property type="entry name" value="FAS1 domain"/>
    <property type="match status" value="3"/>
</dbReference>
<dbReference type="STRING" id="1257118.L8GT58"/>
<reference evidence="3 4" key="1">
    <citation type="journal article" date="2013" name="Genome Biol.">
        <title>Genome of Acanthamoeba castellanii highlights extensive lateral gene transfer and early evolution of tyrosine kinase signaling.</title>
        <authorList>
            <person name="Clarke M."/>
            <person name="Lohan A.J."/>
            <person name="Liu B."/>
            <person name="Lagkouvardos I."/>
            <person name="Roy S."/>
            <person name="Zafar N."/>
            <person name="Bertelli C."/>
            <person name="Schilde C."/>
            <person name="Kianianmomeni A."/>
            <person name="Burglin T.R."/>
            <person name="Frech C."/>
            <person name="Turcotte B."/>
            <person name="Kopec K.O."/>
            <person name="Synnott J.M."/>
            <person name="Choo C."/>
            <person name="Paponov I."/>
            <person name="Finkler A."/>
            <person name="Soon Heng Tan C."/>
            <person name="Hutchins A.P."/>
            <person name="Weinmeier T."/>
            <person name="Rattei T."/>
            <person name="Chu J.S."/>
            <person name="Gimenez G."/>
            <person name="Irimia M."/>
            <person name="Rigden D.J."/>
            <person name="Fitzpatrick D.A."/>
            <person name="Lorenzo-Morales J."/>
            <person name="Bateman A."/>
            <person name="Chiu C.H."/>
            <person name="Tang P."/>
            <person name="Hegemann P."/>
            <person name="Fromm H."/>
            <person name="Raoult D."/>
            <person name="Greub G."/>
            <person name="Miranda-Saavedra D."/>
            <person name="Chen N."/>
            <person name="Nash P."/>
            <person name="Ginger M.L."/>
            <person name="Horn M."/>
            <person name="Schaap P."/>
            <person name="Caler L."/>
            <person name="Loftus B."/>
        </authorList>
    </citation>
    <scope>NUCLEOTIDE SEQUENCE [LARGE SCALE GENOMIC DNA]</scope>
    <source>
        <strain evidence="3 4">Neff</strain>
    </source>
</reference>
<dbReference type="Pfam" id="PF02469">
    <property type="entry name" value="Fasciclin"/>
    <property type="match status" value="2"/>
</dbReference>
<keyword evidence="1" id="KW-0472">Membrane</keyword>
<keyword evidence="1" id="KW-0812">Transmembrane</keyword>